<evidence type="ECO:0000313" key="2">
    <source>
        <dbReference type="Proteomes" id="UP000290289"/>
    </source>
</evidence>
<name>A0A498HYZ0_MALDO</name>
<evidence type="ECO:0000313" key="1">
    <source>
        <dbReference type="EMBL" id="RXH74817.1"/>
    </source>
</evidence>
<proteinExistence type="predicted"/>
<organism evidence="1 2">
    <name type="scientific">Malus domestica</name>
    <name type="common">Apple</name>
    <name type="synonym">Pyrus malus</name>
    <dbReference type="NCBI Taxonomy" id="3750"/>
    <lineage>
        <taxon>Eukaryota</taxon>
        <taxon>Viridiplantae</taxon>
        <taxon>Streptophyta</taxon>
        <taxon>Embryophyta</taxon>
        <taxon>Tracheophyta</taxon>
        <taxon>Spermatophyta</taxon>
        <taxon>Magnoliopsida</taxon>
        <taxon>eudicotyledons</taxon>
        <taxon>Gunneridae</taxon>
        <taxon>Pentapetalae</taxon>
        <taxon>rosids</taxon>
        <taxon>fabids</taxon>
        <taxon>Rosales</taxon>
        <taxon>Rosaceae</taxon>
        <taxon>Amygdaloideae</taxon>
        <taxon>Maleae</taxon>
        <taxon>Malus</taxon>
    </lineage>
</organism>
<keyword evidence="2" id="KW-1185">Reference proteome</keyword>
<dbReference type="EMBL" id="RDQH01000341">
    <property type="protein sequence ID" value="RXH74817.1"/>
    <property type="molecule type" value="Genomic_DNA"/>
</dbReference>
<comment type="caution">
    <text evidence="1">The sequence shown here is derived from an EMBL/GenBank/DDBJ whole genome shotgun (WGS) entry which is preliminary data.</text>
</comment>
<protein>
    <submittedName>
        <fullName evidence="1">Uncharacterized protein</fullName>
    </submittedName>
</protein>
<accession>A0A498HYZ0</accession>
<sequence length="124" mass="13888">MDKATRMVFYETRRHITRPYTPNYPSQQVLNVLEFQVNQPHVLLNHSITQLRRPPPFDLSNLDLSCLASPNLLPCFSSPTTHWGANHPTPYPRPTSPPLPSAPTPLLPTSGAFPSTLTFLTAWG</sequence>
<dbReference type="Proteomes" id="UP000290289">
    <property type="component" value="Chromosome 15"/>
</dbReference>
<gene>
    <name evidence="1" type="ORF">DVH24_029538</name>
</gene>
<reference evidence="1 2" key="1">
    <citation type="submission" date="2018-10" db="EMBL/GenBank/DDBJ databases">
        <title>A high-quality apple genome assembly.</title>
        <authorList>
            <person name="Hu J."/>
        </authorList>
    </citation>
    <scope>NUCLEOTIDE SEQUENCE [LARGE SCALE GENOMIC DNA]</scope>
    <source>
        <strain evidence="2">cv. HFTH1</strain>
        <tissue evidence="1">Young leaf</tissue>
    </source>
</reference>
<dbReference type="AlphaFoldDB" id="A0A498HYZ0"/>